<protein>
    <submittedName>
        <fullName evidence="8">GNAT family N-acetyltransferase</fullName>
        <ecNumber evidence="8">2.3.1.-</ecNumber>
    </submittedName>
</protein>
<dbReference type="EMBL" id="JAVRHP010000008">
    <property type="protein sequence ID" value="MDT0649087.1"/>
    <property type="molecule type" value="Genomic_DNA"/>
</dbReference>
<dbReference type="EC" id="2.3.1.-" evidence="8"/>
<dbReference type="SUPFAM" id="SSF55729">
    <property type="entry name" value="Acyl-CoA N-acyltransferases (Nat)"/>
    <property type="match status" value="1"/>
</dbReference>
<keyword evidence="6" id="KW-0961">Cell wall biogenesis/degradation</keyword>
<name>A0ABU3CRV4_9FLAO</name>
<evidence type="ECO:0000256" key="4">
    <source>
        <dbReference type="ARBA" id="ARBA00022984"/>
    </source>
</evidence>
<evidence type="ECO:0000256" key="5">
    <source>
        <dbReference type="ARBA" id="ARBA00023315"/>
    </source>
</evidence>
<evidence type="ECO:0000256" key="6">
    <source>
        <dbReference type="ARBA" id="ARBA00023316"/>
    </source>
</evidence>
<dbReference type="PROSITE" id="PS51191">
    <property type="entry name" value="FEMABX"/>
    <property type="match status" value="1"/>
</dbReference>
<dbReference type="PANTHER" id="PTHR36174">
    <property type="entry name" value="LIPID II:GLYCINE GLYCYLTRANSFERASE"/>
    <property type="match status" value="1"/>
</dbReference>
<accession>A0ABU3CRV4</accession>
<reference evidence="8 9" key="1">
    <citation type="submission" date="2023-09" db="EMBL/GenBank/DDBJ databases">
        <authorList>
            <person name="Rey-Velasco X."/>
        </authorList>
    </citation>
    <scope>NUCLEOTIDE SEQUENCE [LARGE SCALE GENOMIC DNA]</scope>
    <source>
        <strain evidence="8 9">F297</strain>
    </source>
</reference>
<dbReference type="InterPro" id="IPR050644">
    <property type="entry name" value="PG_Glycine_Bridge_Synth"/>
</dbReference>
<keyword evidence="4" id="KW-0573">Peptidoglycan synthesis</keyword>
<evidence type="ECO:0000313" key="8">
    <source>
        <dbReference type="EMBL" id="MDT0649087.1"/>
    </source>
</evidence>
<evidence type="ECO:0000259" key="7">
    <source>
        <dbReference type="Pfam" id="PF13480"/>
    </source>
</evidence>
<dbReference type="Pfam" id="PF13480">
    <property type="entry name" value="Acetyltransf_6"/>
    <property type="match status" value="1"/>
</dbReference>
<evidence type="ECO:0000256" key="1">
    <source>
        <dbReference type="ARBA" id="ARBA00009943"/>
    </source>
</evidence>
<dbReference type="InterPro" id="IPR038740">
    <property type="entry name" value="BioF2-like_GNAT_dom"/>
</dbReference>
<keyword evidence="9" id="KW-1185">Reference proteome</keyword>
<gene>
    <name evidence="8" type="ORF">RM529_02975</name>
</gene>
<dbReference type="PANTHER" id="PTHR36174:SF1">
    <property type="entry name" value="LIPID II:GLYCINE GLYCYLTRANSFERASE"/>
    <property type="match status" value="1"/>
</dbReference>
<evidence type="ECO:0000313" key="9">
    <source>
        <dbReference type="Proteomes" id="UP001248819"/>
    </source>
</evidence>
<feature type="domain" description="BioF2-like acetyltransferase" evidence="7">
    <location>
        <begin position="149"/>
        <end position="274"/>
    </location>
</feature>
<dbReference type="RefSeq" id="WP_311483265.1">
    <property type="nucleotide sequence ID" value="NZ_JAVRHP010000008.1"/>
</dbReference>
<dbReference type="Gene3D" id="3.40.630.30">
    <property type="match status" value="1"/>
</dbReference>
<evidence type="ECO:0000256" key="2">
    <source>
        <dbReference type="ARBA" id="ARBA00022679"/>
    </source>
</evidence>
<comment type="similarity">
    <text evidence="1">Belongs to the FemABX family.</text>
</comment>
<proteinExistence type="inferred from homology"/>
<dbReference type="GO" id="GO:0016746">
    <property type="term" value="F:acyltransferase activity"/>
    <property type="evidence" value="ECO:0007669"/>
    <property type="project" value="UniProtKB-KW"/>
</dbReference>
<organism evidence="8 9">
    <name type="scientific">Autumnicola edwardsiae</name>
    <dbReference type="NCBI Taxonomy" id="3075594"/>
    <lineage>
        <taxon>Bacteria</taxon>
        <taxon>Pseudomonadati</taxon>
        <taxon>Bacteroidota</taxon>
        <taxon>Flavobacteriia</taxon>
        <taxon>Flavobacteriales</taxon>
        <taxon>Flavobacteriaceae</taxon>
        <taxon>Autumnicola</taxon>
    </lineage>
</organism>
<dbReference type="Proteomes" id="UP001248819">
    <property type="component" value="Unassembled WGS sequence"/>
</dbReference>
<keyword evidence="3" id="KW-0133">Cell shape</keyword>
<comment type="caution">
    <text evidence="8">The sequence shown here is derived from an EMBL/GenBank/DDBJ whole genome shotgun (WGS) entry which is preliminary data.</text>
</comment>
<keyword evidence="5 8" id="KW-0012">Acyltransferase</keyword>
<dbReference type="InterPro" id="IPR003447">
    <property type="entry name" value="FEMABX"/>
</dbReference>
<keyword evidence="2 8" id="KW-0808">Transferase</keyword>
<evidence type="ECO:0000256" key="3">
    <source>
        <dbReference type="ARBA" id="ARBA00022960"/>
    </source>
</evidence>
<sequence>MSTKIFYDYPDFPSSFWAKNADLLFHSKNWIEVLNRTYSLQIIMAQDEGSEEFLLFGLVDNPFEKKLISLPFSDYSGEDNLSNSSAFEIIEALQKKFPAFNIVFKSRFYSFNLSASEEKKPTRSAFYHRILIKDLKPNQIKNNQSSSFHRGVRKALKEEVSVQKTCAKEDIEEFYDLYANLRLEKFGIIPQPFCFFKNIWELFLLEEKGFLLKAVYKNKTIASIFILEHKNKWYYKFGASAKDHLKKRPNNLLFYKLVELAEEEQVEFIDLGMSGSGKNYEGLRRFKEEMGGHLFPINVYEFDALQPDEIEKEDKKVLEKFTSLIVSEKPPLKKVSELSEFLYPFFV</sequence>
<dbReference type="InterPro" id="IPR016181">
    <property type="entry name" value="Acyl_CoA_acyltransferase"/>
</dbReference>